<name>A0ABP4RSZ3_9MICO</name>
<evidence type="ECO:0000313" key="2">
    <source>
        <dbReference type="Proteomes" id="UP001500596"/>
    </source>
</evidence>
<keyword evidence="2" id="KW-1185">Reference proteome</keyword>
<comment type="caution">
    <text evidence="1">The sequence shown here is derived from an EMBL/GenBank/DDBJ whole genome shotgun (WGS) entry which is preliminary data.</text>
</comment>
<reference evidence="2" key="1">
    <citation type="journal article" date="2019" name="Int. J. Syst. Evol. Microbiol.">
        <title>The Global Catalogue of Microorganisms (GCM) 10K type strain sequencing project: providing services to taxonomists for standard genome sequencing and annotation.</title>
        <authorList>
            <consortium name="The Broad Institute Genomics Platform"/>
            <consortium name="The Broad Institute Genome Sequencing Center for Infectious Disease"/>
            <person name="Wu L."/>
            <person name="Ma J."/>
        </authorList>
    </citation>
    <scope>NUCLEOTIDE SEQUENCE [LARGE SCALE GENOMIC DNA]</scope>
    <source>
        <strain evidence="2">JCM 15575</strain>
    </source>
</reference>
<dbReference type="Proteomes" id="UP001500596">
    <property type="component" value="Unassembled WGS sequence"/>
</dbReference>
<accession>A0ABP4RSZ3</accession>
<proteinExistence type="predicted"/>
<gene>
    <name evidence="1" type="ORF">GCM10009807_01230</name>
</gene>
<organism evidence="1 2">
    <name type="scientific">Microbacterium lacus</name>
    <dbReference type="NCBI Taxonomy" id="415217"/>
    <lineage>
        <taxon>Bacteria</taxon>
        <taxon>Bacillati</taxon>
        <taxon>Actinomycetota</taxon>
        <taxon>Actinomycetes</taxon>
        <taxon>Micrococcales</taxon>
        <taxon>Microbacteriaceae</taxon>
        <taxon>Microbacterium</taxon>
    </lineage>
</organism>
<dbReference type="RefSeq" id="WP_344050554.1">
    <property type="nucleotide sequence ID" value="NZ_BAAAPK010000001.1"/>
</dbReference>
<evidence type="ECO:0008006" key="3">
    <source>
        <dbReference type="Google" id="ProtNLM"/>
    </source>
</evidence>
<sequence length="172" mass="19500">MTTSDEADDVEAQIAGEMTAFAPADRYGTSAPIGATIVDWRTLRDADARTAWDTLRDWVEWFTDRYRIPESTVPRCWYKHGQLVEELSALHTAHTAAFDSSDAGFGPIGWHERLSLALPRLNRAYAGGCSNGHHEHISRPQQPVDEQDWDVWTTQAHAHRDTPVSHHRKEEQ</sequence>
<evidence type="ECO:0000313" key="1">
    <source>
        <dbReference type="EMBL" id="GAA1661288.1"/>
    </source>
</evidence>
<dbReference type="EMBL" id="BAAAPK010000001">
    <property type="protein sequence ID" value="GAA1661288.1"/>
    <property type="molecule type" value="Genomic_DNA"/>
</dbReference>
<protein>
    <recommendedName>
        <fullName evidence="3">DUF4913 domain-containing protein</fullName>
    </recommendedName>
</protein>